<dbReference type="AlphaFoldDB" id="A0A9W7GMG6"/>
<protein>
    <recommendedName>
        <fullName evidence="3">ATP-dependent Clp protease proteolytic subunit</fullName>
    </recommendedName>
</protein>
<dbReference type="Gene3D" id="3.90.226.10">
    <property type="entry name" value="2-enoyl-CoA Hydratase, Chain A, domain 1"/>
    <property type="match status" value="1"/>
</dbReference>
<dbReference type="SUPFAM" id="SSF52096">
    <property type="entry name" value="ClpP/crotonase"/>
    <property type="match status" value="1"/>
</dbReference>
<evidence type="ECO:0000313" key="2">
    <source>
        <dbReference type="Proteomes" id="UP001165065"/>
    </source>
</evidence>
<keyword evidence="2" id="KW-1185">Reference proteome</keyword>
<dbReference type="Proteomes" id="UP001165065">
    <property type="component" value="Unassembled WGS sequence"/>
</dbReference>
<reference evidence="2" key="1">
    <citation type="journal article" date="2023" name="Commun. Biol.">
        <title>Genome analysis of Parmales, the sister group of diatoms, reveals the evolutionary specialization of diatoms from phago-mixotrophs to photoautotrophs.</title>
        <authorList>
            <person name="Ban H."/>
            <person name="Sato S."/>
            <person name="Yoshikawa S."/>
            <person name="Yamada K."/>
            <person name="Nakamura Y."/>
            <person name="Ichinomiya M."/>
            <person name="Sato N."/>
            <person name="Blanc-Mathieu R."/>
            <person name="Endo H."/>
            <person name="Kuwata A."/>
            <person name="Ogata H."/>
        </authorList>
    </citation>
    <scope>NUCLEOTIDE SEQUENCE [LARGE SCALE GENOMIC DNA]</scope>
</reference>
<sequence length="76" mass="8462">MNDAVEDVISKVTGRQRELIKKDFRRDFYLNAEEAAEYGIIDKVLYPSSEGTDVGEVRLGEFATTGGAGFGDDWKN</sequence>
<accession>A0A9W7GMG6</accession>
<comment type="caution">
    <text evidence="1">The sequence shown here is derived from an EMBL/GenBank/DDBJ whole genome shotgun (WGS) entry which is preliminary data.</text>
</comment>
<name>A0A9W7GMG6_9STRA</name>
<dbReference type="InterPro" id="IPR023562">
    <property type="entry name" value="ClpP/TepA"/>
</dbReference>
<organism evidence="1 2">
    <name type="scientific">Triparma columacea</name>
    <dbReference type="NCBI Taxonomy" id="722753"/>
    <lineage>
        <taxon>Eukaryota</taxon>
        <taxon>Sar</taxon>
        <taxon>Stramenopiles</taxon>
        <taxon>Ochrophyta</taxon>
        <taxon>Bolidophyceae</taxon>
        <taxon>Parmales</taxon>
        <taxon>Triparmaceae</taxon>
        <taxon>Triparma</taxon>
    </lineage>
</organism>
<dbReference type="EMBL" id="BRYA01000328">
    <property type="protein sequence ID" value="GMI47078.1"/>
    <property type="molecule type" value="Genomic_DNA"/>
</dbReference>
<dbReference type="InterPro" id="IPR029045">
    <property type="entry name" value="ClpP/crotonase-like_dom_sf"/>
</dbReference>
<dbReference type="OrthoDB" id="2017408at2759"/>
<dbReference type="Pfam" id="PF00574">
    <property type="entry name" value="CLP_protease"/>
    <property type="match status" value="1"/>
</dbReference>
<evidence type="ECO:0000313" key="1">
    <source>
        <dbReference type="EMBL" id="GMI47078.1"/>
    </source>
</evidence>
<gene>
    <name evidence="1" type="ORF">TrCOL_g7144</name>
</gene>
<proteinExistence type="predicted"/>
<evidence type="ECO:0008006" key="3">
    <source>
        <dbReference type="Google" id="ProtNLM"/>
    </source>
</evidence>